<comment type="similarity">
    <text evidence="2">Belongs to the invasin protein D family.</text>
</comment>
<comment type="subcellular location">
    <subcellularLocation>
        <location evidence="1">Secreted</location>
    </subcellularLocation>
</comment>
<evidence type="ECO:0000313" key="8">
    <source>
        <dbReference type="Proteomes" id="UP000017944"/>
    </source>
</evidence>
<dbReference type="Gene3D" id="1.20.1710.10">
    <property type="entry name" value="IpaD-like"/>
    <property type="match status" value="1"/>
</dbReference>
<keyword evidence="5" id="KW-0175">Coiled coil</keyword>
<keyword evidence="3" id="KW-0964">Secreted</keyword>
<evidence type="ECO:0000256" key="2">
    <source>
        <dbReference type="ARBA" id="ARBA00007741"/>
    </source>
</evidence>
<evidence type="ECO:0000256" key="3">
    <source>
        <dbReference type="ARBA" id="ARBA00022525"/>
    </source>
</evidence>
<gene>
    <name evidence="7" type="ORF">WRSd3_00186</name>
</gene>
<evidence type="ECO:0000256" key="6">
    <source>
        <dbReference type="SAM" id="MobiDB-lite"/>
    </source>
</evidence>
<dbReference type="InterPro" id="IPR009483">
    <property type="entry name" value="IpaD/BipD/SipD"/>
</dbReference>
<protein>
    <submittedName>
        <fullName evidence="7">Type III secretion system effector protein IpaD</fullName>
    </submittedName>
</protein>
<dbReference type="Proteomes" id="UP000017944">
    <property type="component" value="Unassembled WGS sequence"/>
</dbReference>
<feature type="region of interest" description="Disordered" evidence="6">
    <location>
        <begin position="1"/>
        <end position="43"/>
    </location>
</feature>
<dbReference type="InterPro" id="IPR036708">
    <property type="entry name" value="BipD-like_sf"/>
</dbReference>
<evidence type="ECO:0000313" key="7">
    <source>
        <dbReference type="EMBL" id="ESU82250.1"/>
    </source>
</evidence>
<dbReference type="PATRIC" id="fig|1401327.3.peg.172"/>
<dbReference type="Pfam" id="PF06511">
    <property type="entry name" value="T3SS_TC"/>
    <property type="match status" value="1"/>
</dbReference>
<dbReference type="AlphaFoldDB" id="A0A090NNI1"/>
<evidence type="ECO:0000256" key="5">
    <source>
        <dbReference type="ARBA" id="ARBA00023054"/>
    </source>
</evidence>
<dbReference type="EMBL" id="AXUT01000016">
    <property type="protein sequence ID" value="ESU82250.1"/>
    <property type="molecule type" value="Genomic_DNA"/>
</dbReference>
<dbReference type="NCBIfam" id="TIGR02553">
    <property type="entry name" value="SipD_IpaD_SspD"/>
    <property type="match status" value="1"/>
</dbReference>
<feature type="compositionally biased region" description="Polar residues" evidence="6">
    <location>
        <begin position="26"/>
        <end position="43"/>
    </location>
</feature>
<evidence type="ECO:0000256" key="4">
    <source>
        <dbReference type="ARBA" id="ARBA00023026"/>
    </source>
</evidence>
<evidence type="ECO:0000256" key="1">
    <source>
        <dbReference type="ARBA" id="ARBA00004613"/>
    </source>
</evidence>
<proteinExistence type="inferred from homology"/>
<dbReference type="GO" id="GO:0005576">
    <property type="term" value="C:extracellular region"/>
    <property type="evidence" value="ECO:0007669"/>
    <property type="project" value="UniProtKB-SubCell"/>
</dbReference>
<accession>A0A090NNI1</accession>
<reference evidence="7 8" key="1">
    <citation type="submission" date="2013-10" db="EMBL/GenBank/DDBJ databases">
        <title>Draft genomes and the virulence plasmids of Sd1617 vaccine constructs: WRSd3 and WRSd5.</title>
        <authorList>
            <person name="Aksomboon Vongsawan A."/>
            <person name="Venkatesan M.M."/>
            <person name="Vaisvil B."/>
            <person name="Emel G."/>
            <person name="Kepatral V."/>
            <person name="Sethabutr O."/>
            <person name="Serichantalergs O."/>
            <person name="Mason C."/>
        </authorList>
    </citation>
    <scope>NUCLEOTIDE SEQUENCE [LARGE SCALE GENOMIC DNA]</scope>
    <source>
        <strain evidence="7 8">WRSd3</strain>
    </source>
</reference>
<feature type="compositionally biased region" description="Low complexity" evidence="6">
    <location>
        <begin position="1"/>
        <end position="25"/>
    </location>
</feature>
<keyword evidence="4" id="KW-0843">Virulence</keyword>
<dbReference type="RefSeq" id="WP_001028028.1">
    <property type="nucleotide sequence ID" value="NZ_AXUT01000016.1"/>
</dbReference>
<dbReference type="SUPFAM" id="SSF140693">
    <property type="entry name" value="IpaD-like"/>
    <property type="match status" value="1"/>
</dbReference>
<name>A0A090NNI1_SHIDY</name>
<comment type="caution">
    <text evidence="7">The sequence shown here is derived from an EMBL/GenBank/DDBJ whole genome shotgun (WGS) entry which is preliminary data.</text>
</comment>
<organism evidence="7 8">
    <name type="scientific">Shigella dysenteriae WRSd3</name>
    <dbReference type="NCBI Taxonomy" id="1401327"/>
    <lineage>
        <taxon>Bacteria</taxon>
        <taxon>Pseudomonadati</taxon>
        <taxon>Pseudomonadota</taxon>
        <taxon>Gammaproteobacteria</taxon>
        <taxon>Enterobacterales</taxon>
        <taxon>Enterobacteriaceae</taxon>
        <taxon>Shigella</taxon>
    </lineage>
</organism>
<sequence>MNITTLTNSISTSSFSPNNTNGSSTETVNSDIKTTTSSHPVSSLTMLNDTLHNIRTTNQALKKDLSQKTLTKTSLEEIALHSSQISMDVNKSAQLLDILSKKEYPINKDARELLHSAPEEAELDGYQMISHRELWDKIAKSINNINEQYLKVYEHAVSSYTQMYQDFSAVLSSLAGWISPGGNDGNSVKLQVNSLKAELTKLKEKYEDKPLYPANNTVSKEQADKWLTELGGTIGTVSRKNGGYVVNINMSPIDNMLKSLNNLGGNGEVVLDNAKYQAWNAGFSAEDETMKNNLQTLVQKYSNANSIFDNLVKVLSSTISSCTDTDKLFLHF</sequence>